<dbReference type="InterPro" id="IPR032675">
    <property type="entry name" value="LRR_dom_sf"/>
</dbReference>
<dbReference type="Gene3D" id="1.10.8.430">
    <property type="entry name" value="Helical domain of apoptotic protease-activating factors"/>
    <property type="match status" value="1"/>
</dbReference>
<evidence type="ECO:0000256" key="10">
    <source>
        <dbReference type="ARBA" id="ARBA00022840"/>
    </source>
</evidence>
<evidence type="ECO:0000256" key="1">
    <source>
        <dbReference type="ARBA" id="ARBA00002074"/>
    </source>
</evidence>
<dbReference type="Gramene" id="KVI04070">
    <property type="protein sequence ID" value="KVI04070"/>
    <property type="gene ID" value="Ccrd_017625"/>
</dbReference>
<dbReference type="GO" id="GO:0009626">
    <property type="term" value="P:plant-type hypersensitive response"/>
    <property type="evidence" value="ECO:0007669"/>
    <property type="project" value="UniProtKB-KW"/>
</dbReference>
<dbReference type="Pfam" id="PF00931">
    <property type="entry name" value="NB-ARC"/>
    <property type="match status" value="1"/>
</dbReference>
<keyword evidence="5" id="KW-0433">Leucine-rich repeat</keyword>
<dbReference type="PRINTS" id="PR00364">
    <property type="entry name" value="DISEASERSIST"/>
</dbReference>
<evidence type="ECO:0000313" key="14">
    <source>
        <dbReference type="EMBL" id="KVI04070.1"/>
    </source>
</evidence>
<dbReference type="GO" id="GO:0051607">
    <property type="term" value="P:defense response to virus"/>
    <property type="evidence" value="ECO:0007669"/>
    <property type="project" value="UniProtKB-ARBA"/>
</dbReference>
<dbReference type="Gene3D" id="1.20.5.4130">
    <property type="match status" value="1"/>
</dbReference>
<dbReference type="InterPro" id="IPR058922">
    <property type="entry name" value="WHD_DRP"/>
</dbReference>
<comment type="function">
    <text evidence="1">Confers resistance to late blight (Phytophthora infestans) races carrying the avirulence gene Avr1. Resistance proteins guard the plant against pathogens that contain an appropriate avirulence protein via an indirect interaction with this avirulence protein. That triggers a defense system including the hypersensitive response, which restricts the pathogen growth.</text>
</comment>
<comment type="similarity">
    <text evidence="3">Belongs to the disease resistance NB-LRR family.</text>
</comment>
<dbReference type="AlphaFoldDB" id="A0A103Y7R3"/>
<evidence type="ECO:0000259" key="11">
    <source>
        <dbReference type="Pfam" id="PF00931"/>
    </source>
</evidence>
<keyword evidence="8" id="KW-0547">Nucleotide-binding</keyword>
<keyword evidence="10" id="KW-0067">ATP-binding</keyword>
<dbReference type="PANTHER" id="PTHR23155:SF1152">
    <property type="entry name" value="AAA+ ATPASE DOMAIN-CONTAINING PROTEIN"/>
    <property type="match status" value="1"/>
</dbReference>
<organism evidence="14 15">
    <name type="scientific">Cynara cardunculus var. scolymus</name>
    <name type="common">Globe artichoke</name>
    <name type="synonym">Cynara scolymus</name>
    <dbReference type="NCBI Taxonomy" id="59895"/>
    <lineage>
        <taxon>Eukaryota</taxon>
        <taxon>Viridiplantae</taxon>
        <taxon>Streptophyta</taxon>
        <taxon>Embryophyta</taxon>
        <taxon>Tracheophyta</taxon>
        <taxon>Spermatophyta</taxon>
        <taxon>Magnoliopsida</taxon>
        <taxon>eudicotyledons</taxon>
        <taxon>Gunneridae</taxon>
        <taxon>Pentapetalae</taxon>
        <taxon>asterids</taxon>
        <taxon>campanulids</taxon>
        <taxon>Asterales</taxon>
        <taxon>Asteraceae</taxon>
        <taxon>Carduoideae</taxon>
        <taxon>Cardueae</taxon>
        <taxon>Carduinae</taxon>
        <taxon>Cynara</taxon>
    </lineage>
</organism>
<dbReference type="InterPro" id="IPR002182">
    <property type="entry name" value="NB-ARC"/>
</dbReference>
<sequence>MANTGLELLMENLKHIIYCDNNPLIKNNLFVQDKRPQILFLYQELASLRTFVIDMEVAKKPKELKKVGNLERRLRNMVEEVEDIVDLFLTSTFIRNNTSMTMCDFDSMIHSLNFDRVMEEIRDVKEEIMDKKMQPRPEGVQPAAGAMISRNLSSAVLKEEILVGLDDASMVLVERLTGNHKNLDVISVVGMGGLGKTTLATKVFNDRFIVYHFHVRAWVLVSQSYGKKDLLISLLTSIGKLTPEEINKLKIDKISELLYKSLKGKRYFIVIDDVWSAKAWDDLKMYFPNDNTGSRILLTTRLSEIAFYAKPSGFAHFLRFLTNEESWELLRRKVFQEDGCPERLIKPGKQIAKKCQGLPLAVVVIAGVLVKGEKSQELWEKVAESVNSYIVGNPKGYLDTLALSYNHLPRHLRDCFLYVGGFPEDCKIPVRRLIWLWVAEGFIREEGERLLEEVAEDYLMDLVDRSLLIVAKRRSNGGVKACRIHDLLRELCLKKAKEENFLQQISRSSYLSSSKFIRFTDKQRRLFADSNFFTEISTDHSAPHIRSFLCFNKEWYFSLGVQRCFHPFLLLRVLDLQTIHTSTVPLALELLVHLRHLALWSEVTKLPSSVCNLWNLQTLILKENYSGFMKLPENISKMINLRHLWIEMIISIPDVHNPTNSHVFFNLQTISMLQLHGRAESLLKRIPNVRKLGCAVYGDQKDYAFPNFVLLDHLETLKVIQPEVQEVESLLSKKLISFPVTLKKLTLSGCRLPWSGMSKIQWLPNLEVLKLLNYAFEGPSWDTGEGQFHQLKFLKLQNLDIQQWDAYSSNFPCLKRLVLLECYYLKGIPDEVGDIPTLEIIDIDKRNHSLVKSADKIREEQHTMGNYELKISKEGDNAVEQVLLSPHSLNKELSQGKLLDE</sequence>
<evidence type="ECO:0000256" key="3">
    <source>
        <dbReference type="ARBA" id="ARBA00008894"/>
    </source>
</evidence>
<dbReference type="InterPro" id="IPR055414">
    <property type="entry name" value="LRR_R13L4/SHOC2-like"/>
</dbReference>
<dbReference type="InterPro" id="IPR044974">
    <property type="entry name" value="Disease_R_plants"/>
</dbReference>
<feature type="domain" description="Disease resistance protein winged helix" evidence="12">
    <location>
        <begin position="422"/>
        <end position="491"/>
    </location>
</feature>
<dbReference type="STRING" id="59895.A0A103Y7R3"/>
<dbReference type="Gene3D" id="3.80.10.10">
    <property type="entry name" value="Ribonuclease Inhibitor"/>
    <property type="match status" value="1"/>
</dbReference>
<gene>
    <name evidence="14" type="ORF">Ccrd_017625</name>
</gene>
<dbReference type="EMBL" id="LEKV01002312">
    <property type="protein sequence ID" value="KVI04070.1"/>
    <property type="molecule type" value="Genomic_DNA"/>
</dbReference>
<proteinExistence type="inferred from homology"/>
<dbReference type="Pfam" id="PF23598">
    <property type="entry name" value="LRR_14"/>
    <property type="match status" value="1"/>
</dbReference>
<evidence type="ECO:0000256" key="8">
    <source>
        <dbReference type="ARBA" id="ARBA00022741"/>
    </source>
</evidence>
<dbReference type="InterPro" id="IPR042197">
    <property type="entry name" value="Apaf_helical"/>
</dbReference>
<evidence type="ECO:0000259" key="12">
    <source>
        <dbReference type="Pfam" id="PF23559"/>
    </source>
</evidence>
<comment type="subcellular location">
    <subcellularLocation>
        <location evidence="2">Cytoplasm</location>
    </subcellularLocation>
</comment>
<evidence type="ECO:0000256" key="7">
    <source>
        <dbReference type="ARBA" id="ARBA00022737"/>
    </source>
</evidence>
<dbReference type="GO" id="GO:0005524">
    <property type="term" value="F:ATP binding"/>
    <property type="evidence" value="ECO:0007669"/>
    <property type="project" value="UniProtKB-KW"/>
</dbReference>
<evidence type="ECO:0000256" key="6">
    <source>
        <dbReference type="ARBA" id="ARBA00022667"/>
    </source>
</evidence>
<accession>A0A103Y7R3</accession>
<dbReference type="Pfam" id="PF23559">
    <property type="entry name" value="WHD_DRP"/>
    <property type="match status" value="1"/>
</dbReference>
<dbReference type="OMA" id="LFDFWRA"/>
<name>A0A103Y7R3_CYNCS</name>
<dbReference type="SUPFAM" id="SSF52540">
    <property type="entry name" value="P-loop containing nucleoside triphosphate hydrolases"/>
    <property type="match status" value="1"/>
</dbReference>
<evidence type="ECO:0000256" key="2">
    <source>
        <dbReference type="ARBA" id="ARBA00004496"/>
    </source>
</evidence>
<keyword evidence="6" id="KW-0381">Hypersensitive response</keyword>
<evidence type="ECO:0000256" key="5">
    <source>
        <dbReference type="ARBA" id="ARBA00022614"/>
    </source>
</evidence>
<protein>
    <submittedName>
        <fullName evidence="14">Disease resistance protein</fullName>
    </submittedName>
</protein>
<feature type="domain" description="NB-ARC" evidence="11">
    <location>
        <begin position="173"/>
        <end position="338"/>
    </location>
</feature>
<keyword evidence="15" id="KW-1185">Reference proteome</keyword>
<dbReference type="InterPro" id="IPR036388">
    <property type="entry name" value="WH-like_DNA-bd_sf"/>
</dbReference>
<dbReference type="PANTHER" id="PTHR23155">
    <property type="entry name" value="DISEASE RESISTANCE PROTEIN RP"/>
    <property type="match status" value="1"/>
</dbReference>
<dbReference type="Gene3D" id="1.10.10.10">
    <property type="entry name" value="Winged helix-like DNA-binding domain superfamily/Winged helix DNA-binding domain"/>
    <property type="match status" value="1"/>
</dbReference>
<comment type="caution">
    <text evidence="14">The sequence shown here is derived from an EMBL/GenBank/DDBJ whole genome shotgun (WGS) entry which is preliminary data.</text>
</comment>
<dbReference type="Gene3D" id="3.40.50.300">
    <property type="entry name" value="P-loop containing nucleotide triphosphate hydrolases"/>
    <property type="match status" value="1"/>
</dbReference>
<dbReference type="SUPFAM" id="SSF52058">
    <property type="entry name" value="L domain-like"/>
    <property type="match status" value="1"/>
</dbReference>
<evidence type="ECO:0000256" key="4">
    <source>
        <dbReference type="ARBA" id="ARBA00022490"/>
    </source>
</evidence>
<evidence type="ECO:0000256" key="9">
    <source>
        <dbReference type="ARBA" id="ARBA00022821"/>
    </source>
</evidence>
<dbReference type="FunFam" id="3.40.50.300:FF:001091">
    <property type="entry name" value="Probable disease resistance protein At1g61300"/>
    <property type="match status" value="1"/>
</dbReference>
<keyword evidence="9" id="KW-0611">Plant defense</keyword>
<dbReference type="FunFam" id="1.10.10.10:FF:000322">
    <property type="entry name" value="Probable disease resistance protein At1g63360"/>
    <property type="match status" value="1"/>
</dbReference>
<feature type="domain" description="Disease resistance R13L4/SHOC-2-like LRR" evidence="13">
    <location>
        <begin position="544"/>
        <end position="820"/>
    </location>
</feature>
<dbReference type="InterPro" id="IPR027417">
    <property type="entry name" value="P-loop_NTPase"/>
</dbReference>
<keyword evidence="7" id="KW-0677">Repeat</keyword>
<evidence type="ECO:0000313" key="15">
    <source>
        <dbReference type="Proteomes" id="UP000243975"/>
    </source>
</evidence>
<dbReference type="Proteomes" id="UP000243975">
    <property type="component" value="Unassembled WGS sequence"/>
</dbReference>
<reference evidence="14 15" key="1">
    <citation type="journal article" date="2016" name="Sci. Rep.">
        <title>The genome sequence of the outbreeding globe artichoke constructed de novo incorporating a phase-aware low-pass sequencing strategy of F1 progeny.</title>
        <authorList>
            <person name="Scaglione D."/>
            <person name="Reyes-Chin-Wo S."/>
            <person name="Acquadro A."/>
            <person name="Froenicke L."/>
            <person name="Portis E."/>
            <person name="Beitel C."/>
            <person name="Tirone M."/>
            <person name="Mauro R."/>
            <person name="Lo Monaco A."/>
            <person name="Mauromicale G."/>
            <person name="Faccioli P."/>
            <person name="Cattivelli L."/>
            <person name="Rieseberg L."/>
            <person name="Michelmore R."/>
            <person name="Lanteri S."/>
        </authorList>
    </citation>
    <scope>NUCLEOTIDE SEQUENCE [LARGE SCALE GENOMIC DNA]</scope>
    <source>
        <strain evidence="14">2C</strain>
    </source>
</reference>
<evidence type="ECO:0000259" key="13">
    <source>
        <dbReference type="Pfam" id="PF23598"/>
    </source>
</evidence>
<keyword evidence="4" id="KW-0963">Cytoplasm</keyword>
<dbReference type="GO" id="GO:0043531">
    <property type="term" value="F:ADP binding"/>
    <property type="evidence" value="ECO:0007669"/>
    <property type="project" value="InterPro"/>
</dbReference>